<proteinExistence type="predicted"/>
<accession>A0AAV0Z4B4</accession>
<keyword evidence="2" id="KW-1185">Reference proteome</keyword>
<reference evidence="1 2" key="1">
    <citation type="submission" date="2023-01" db="EMBL/GenBank/DDBJ databases">
        <authorList>
            <person name="Kreplak J."/>
        </authorList>
    </citation>
    <scope>NUCLEOTIDE SEQUENCE [LARGE SCALE GENOMIC DNA]</scope>
</reference>
<sequence length="173" mass="19450">MIKPNHLTNISKRINEIFLERNDRCEKNSREMRLKLDGIIGHKLLQQMKGGGKLKLSVISPVTSSTSLSVSFPVHQPLYDAPILPIEEEEESHFDGHSRNPRNVRVEERTFENVVIQGLSLRLNASSPSPSHTCSSSASLTDSSFSLHLNLNSNSSMSVRLLHEKHLGLWDML</sequence>
<dbReference type="Proteomes" id="UP001157006">
    <property type="component" value="Chromosome 1S"/>
</dbReference>
<protein>
    <submittedName>
        <fullName evidence="1">Uncharacterized protein</fullName>
    </submittedName>
</protein>
<dbReference type="AlphaFoldDB" id="A0AAV0Z4B4"/>
<dbReference type="EMBL" id="OX451735">
    <property type="protein sequence ID" value="CAI8592606.1"/>
    <property type="molecule type" value="Genomic_DNA"/>
</dbReference>
<name>A0AAV0Z4B4_VICFA</name>
<evidence type="ECO:0000313" key="2">
    <source>
        <dbReference type="Proteomes" id="UP001157006"/>
    </source>
</evidence>
<evidence type="ECO:0000313" key="1">
    <source>
        <dbReference type="EMBL" id="CAI8592606.1"/>
    </source>
</evidence>
<organism evidence="1 2">
    <name type="scientific">Vicia faba</name>
    <name type="common">Broad bean</name>
    <name type="synonym">Faba vulgaris</name>
    <dbReference type="NCBI Taxonomy" id="3906"/>
    <lineage>
        <taxon>Eukaryota</taxon>
        <taxon>Viridiplantae</taxon>
        <taxon>Streptophyta</taxon>
        <taxon>Embryophyta</taxon>
        <taxon>Tracheophyta</taxon>
        <taxon>Spermatophyta</taxon>
        <taxon>Magnoliopsida</taxon>
        <taxon>eudicotyledons</taxon>
        <taxon>Gunneridae</taxon>
        <taxon>Pentapetalae</taxon>
        <taxon>rosids</taxon>
        <taxon>fabids</taxon>
        <taxon>Fabales</taxon>
        <taxon>Fabaceae</taxon>
        <taxon>Papilionoideae</taxon>
        <taxon>50 kb inversion clade</taxon>
        <taxon>NPAAA clade</taxon>
        <taxon>Hologalegina</taxon>
        <taxon>IRL clade</taxon>
        <taxon>Fabeae</taxon>
        <taxon>Vicia</taxon>
    </lineage>
</organism>
<gene>
    <name evidence="1" type="ORF">VFH_I048360</name>
</gene>